<proteinExistence type="predicted"/>
<dbReference type="Proteomes" id="UP000094378">
    <property type="component" value="Chromosome"/>
</dbReference>
<evidence type="ECO:0008006" key="4">
    <source>
        <dbReference type="Google" id="ProtNLM"/>
    </source>
</evidence>
<accession>A0A1B3SM19</accession>
<dbReference type="KEGG" id="shj:SHELI_v1c10100"/>
<protein>
    <recommendedName>
        <fullName evidence="4">Spiralin-like protein</fullName>
    </recommendedName>
</protein>
<dbReference type="OrthoDB" id="391057at2"/>
<dbReference type="NCBIfam" id="NF038029">
    <property type="entry name" value="LP_plasma"/>
    <property type="match status" value="1"/>
</dbReference>
<feature type="signal peptide" evidence="1">
    <location>
        <begin position="1"/>
        <end position="23"/>
    </location>
</feature>
<keyword evidence="3" id="KW-1185">Reference proteome</keyword>
<feature type="chain" id="PRO_5008554113" description="Spiralin-like protein" evidence="1">
    <location>
        <begin position="24"/>
        <end position="314"/>
    </location>
</feature>
<name>A0A1B3SM19_9MOLU</name>
<dbReference type="NCBIfam" id="NF045726">
    <property type="entry name" value="XXplasma_LP"/>
    <property type="match status" value="1"/>
</dbReference>
<dbReference type="STRING" id="216938.SHELI_v1c10100"/>
<sequence length="314" mass="33035">MKKLLSLLAATGLVATSGSVAVACNKKADDKATTSTKKDLTKIGEANLKLAPNANDEAAAKSAVIDQIKAKLSVTVVEKTDITFSDFVKAESSSKAGSIKVTAVESSTLITGSATFSLTFKEAQASTKTQLNKVVKVAQLDKIDFSAEKPTAEDLLKGIKAKNSDLPSDFSINDFTIENSPEQTTTTATIKGAGDKYEGTVALTYSKKEAVNAPVLAFGGENVQENAIEIKQSVGNGKATIIIKVTNKIETEKAKAISATSGNVQVEQNSEGVNLDTYNFILTGLKNSEETSVTFSYKNAKDLVLKVKTSGFSG</sequence>
<dbReference type="GO" id="GO:0016020">
    <property type="term" value="C:membrane"/>
    <property type="evidence" value="ECO:0007669"/>
    <property type="project" value="InterPro"/>
</dbReference>
<dbReference type="Pfam" id="PF05215">
    <property type="entry name" value="Spiralin"/>
    <property type="match status" value="1"/>
</dbReference>
<dbReference type="PROSITE" id="PS51257">
    <property type="entry name" value="PROKAR_LIPOPROTEIN"/>
    <property type="match status" value="1"/>
</dbReference>
<dbReference type="InterPro" id="IPR007880">
    <property type="entry name" value="Spiralin"/>
</dbReference>
<dbReference type="AlphaFoldDB" id="A0A1B3SM19"/>
<keyword evidence="1" id="KW-0732">Signal</keyword>
<gene>
    <name evidence="2" type="ORF">SHELI_v1c10100</name>
</gene>
<organism evidence="2 3">
    <name type="scientific">Spiroplasma helicoides</name>
    <dbReference type="NCBI Taxonomy" id="216938"/>
    <lineage>
        <taxon>Bacteria</taxon>
        <taxon>Bacillati</taxon>
        <taxon>Mycoplasmatota</taxon>
        <taxon>Mollicutes</taxon>
        <taxon>Entomoplasmatales</taxon>
        <taxon>Spiroplasmataceae</taxon>
        <taxon>Spiroplasma</taxon>
    </lineage>
</organism>
<evidence type="ECO:0000313" key="3">
    <source>
        <dbReference type="Proteomes" id="UP000094378"/>
    </source>
</evidence>
<dbReference type="InterPro" id="IPR054816">
    <property type="entry name" value="Lipoprotein_mollicutes-type_CS"/>
</dbReference>
<evidence type="ECO:0000256" key="1">
    <source>
        <dbReference type="SAM" id="SignalP"/>
    </source>
</evidence>
<dbReference type="EMBL" id="CP017015">
    <property type="protein sequence ID" value="AOG60957.1"/>
    <property type="molecule type" value="Genomic_DNA"/>
</dbReference>
<dbReference type="RefSeq" id="WP_069117302.1">
    <property type="nucleotide sequence ID" value="NZ_CP017015.1"/>
</dbReference>
<reference evidence="2 3" key="1">
    <citation type="submission" date="2016-08" db="EMBL/GenBank/DDBJ databases">
        <title>Complete genome sequence of Spiroplasma helicoides TABS-2 (DSM 22551).</title>
        <authorList>
            <person name="Shen W.-Y."/>
            <person name="Lo W.-S."/>
            <person name="Lai Y.-C."/>
            <person name="Kuo C.-H."/>
        </authorList>
    </citation>
    <scope>NUCLEOTIDE SEQUENCE [LARGE SCALE GENOMIC DNA]</scope>
    <source>
        <strain evidence="2 3">TABS-2</strain>
    </source>
</reference>
<evidence type="ECO:0000313" key="2">
    <source>
        <dbReference type="EMBL" id="AOG60957.1"/>
    </source>
</evidence>